<dbReference type="EMBL" id="SDMP01000018">
    <property type="protein sequence ID" value="RYQ95747.1"/>
    <property type="molecule type" value="Genomic_DNA"/>
</dbReference>
<feature type="compositionally biased region" description="Acidic residues" evidence="1">
    <location>
        <begin position="382"/>
        <end position="394"/>
    </location>
</feature>
<dbReference type="InterPro" id="IPR019557">
    <property type="entry name" value="AminoTfrase-like_pln_mobile"/>
</dbReference>
<proteinExistence type="predicted"/>
<evidence type="ECO:0000313" key="3">
    <source>
        <dbReference type="EMBL" id="RYQ95747.1"/>
    </source>
</evidence>
<dbReference type="AlphaFoldDB" id="A0A444Y1G0"/>
<comment type="caution">
    <text evidence="3">The sequence shown here is derived from an EMBL/GenBank/DDBJ whole genome shotgun (WGS) entry which is preliminary data.</text>
</comment>
<name>A0A444Y1G0_ARAHY</name>
<evidence type="ECO:0000259" key="2">
    <source>
        <dbReference type="Pfam" id="PF10536"/>
    </source>
</evidence>
<reference evidence="3 4" key="1">
    <citation type="submission" date="2019-01" db="EMBL/GenBank/DDBJ databases">
        <title>Sequencing of cultivated peanut Arachis hypogaea provides insights into genome evolution and oil improvement.</title>
        <authorList>
            <person name="Chen X."/>
        </authorList>
    </citation>
    <scope>NUCLEOTIDE SEQUENCE [LARGE SCALE GENOMIC DNA]</scope>
    <source>
        <strain evidence="4">cv. Fuhuasheng</strain>
        <tissue evidence="3">Leaves</tissue>
    </source>
</reference>
<evidence type="ECO:0000313" key="4">
    <source>
        <dbReference type="Proteomes" id="UP000289738"/>
    </source>
</evidence>
<sequence length="478" mass="54711">MPSILPLLVDTNFPLARRWNDYQPTIEQYRNWTTFDARRRLDDLSPDGIHVLSFGSLLMLILIDDCIFIPLKCFTICVDAYSPHQVAPHLIPLEINEGVELWSATVPLICFEAMEWHPTDRVKRQFGFCQDPLGKAIKLGMSHNIVLTGPKNKNWGAVHEKWISRWTNGSACFLTGQHVDNYQQFDQYMNWYIDTFGDHLRLSERAPQQLVHQEQPPQPMVNQSPRTQQPPQHIQPSYPPQYAYSPYTYPSSQQQLYQPLYSYHHNSIPTVLRGMCKTFRTTIYTIIPIIHTRMAHDEEQYRHIIDWVHGPESSQWVNDLLSTPDPIPHALSYSWIMSLDARHLPQSYFEHSRSSTSIDSVRSVHRGLGCCNTQTRISMPGGDEEDNEDAIDETPIGDDAVADTLPGEDEVDQFGPSNDVVCASCLGDDVGDETNLGYDLRVDPVRKSRSRWSSSLIKKRVKKGCSKVAETVKKSIFK</sequence>
<feature type="region of interest" description="Disordered" evidence="1">
    <location>
        <begin position="208"/>
        <end position="237"/>
    </location>
</feature>
<accession>A0A444Y1G0</accession>
<organism evidence="3 4">
    <name type="scientific">Arachis hypogaea</name>
    <name type="common">Peanut</name>
    <dbReference type="NCBI Taxonomy" id="3818"/>
    <lineage>
        <taxon>Eukaryota</taxon>
        <taxon>Viridiplantae</taxon>
        <taxon>Streptophyta</taxon>
        <taxon>Embryophyta</taxon>
        <taxon>Tracheophyta</taxon>
        <taxon>Spermatophyta</taxon>
        <taxon>Magnoliopsida</taxon>
        <taxon>eudicotyledons</taxon>
        <taxon>Gunneridae</taxon>
        <taxon>Pentapetalae</taxon>
        <taxon>rosids</taxon>
        <taxon>fabids</taxon>
        <taxon>Fabales</taxon>
        <taxon>Fabaceae</taxon>
        <taxon>Papilionoideae</taxon>
        <taxon>50 kb inversion clade</taxon>
        <taxon>dalbergioids sensu lato</taxon>
        <taxon>Dalbergieae</taxon>
        <taxon>Pterocarpus clade</taxon>
        <taxon>Arachis</taxon>
    </lineage>
</organism>
<dbReference type="Pfam" id="PF10536">
    <property type="entry name" value="PMD"/>
    <property type="match status" value="1"/>
</dbReference>
<feature type="compositionally biased region" description="Polar residues" evidence="1">
    <location>
        <begin position="220"/>
        <end position="234"/>
    </location>
</feature>
<protein>
    <recommendedName>
        <fullName evidence="2">Aminotransferase-like plant mobile domain-containing protein</fullName>
    </recommendedName>
</protein>
<feature type="region of interest" description="Disordered" evidence="1">
    <location>
        <begin position="374"/>
        <end position="394"/>
    </location>
</feature>
<feature type="domain" description="Aminotransferase-like plant mobile" evidence="2">
    <location>
        <begin position="12"/>
        <end position="192"/>
    </location>
</feature>
<gene>
    <name evidence="3" type="ORF">Ahy_B08g091092</name>
</gene>
<keyword evidence="4" id="KW-1185">Reference proteome</keyword>
<evidence type="ECO:0000256" key="1">
    <source>
        <dbReference type="SAM" id="MobiDB-lite"/>
    </source>
</evidence>
<dbReference type="Proteomes" id="UP000289738">
    <property type="component" value="Chromosome B08"/>
</dbReference>